<evidence type="ECO:0000313" key="4">
    <source>
        <dbReference type="Proteomes" id="UP000198607"/>
    </source>
</evidence>
<accession>A0A1G7Z0M9</accession>
<evidence type="ECO:0000256" key="2">
    <source>
        <dbReference type="SAM" id="Phobius"/>
    </source>
</evidence>
<gene>
    <name evidence="3" type="ORF">SAMN05660652_01040</name>
</gene>
<feature type="transmembrane region" description="Helical" evidence="2">
    <location>
        <begin position="36"/>
        <end position="55"/>
    </location>
</feature>
<sequence>MTTEQRANKLLYVACCVARADYDLANQSNRFDRNTIIANALMLLALAILATVAWSAFFASFLPIFAAVPLGVLIGAFIFIFDQAISASDWGLVGVLDTADGVRDNQYWFKAVFRVVVSVVLSQATATGVLLWLYGHAIDAHLQLDRSNKNAPLEAEYAHRKSEFKSRLIDPLTIEIGARQSERAALQRQVEETLAERSTANRRAAQARVEAGRQSDGGLKGYVRGEGPKYREAHRQEIEAAKAAEIASADVQAWQARMSALEQEIARLTGALDQKQSEFRTFVLETDAQKRLDTRWAPERNDPLMRIMALQDVFNDPTYGKTANQFRWLTVVSLLVLELGFLIIKIAFSPPSVYTVRLIARTKYEAATVQAEYARQLEALYRSQPRGGLRVVGGRQDDGGAK</sequence>
<proteinExistence type="predicted"/>
<feature type="transmembrane region" description="Helical" evidence="2">
    <location>
        <begin position="61"/>
        <end position="81"/>
    </location>
</feature>
<keyword evidence="2" id="KW-1133">Transmembrane helix</keyword>
<feature type="coiled-coil region" evidence="1">
    <location>
        <begin position="244"/>
        <end position="278"/>
    </location>
</feature>
<dbReference type="OrthoDB" id="8135237at2"/>
<keyword evidence="4" id="KW-1185">Reference proteome</keyword>
<reference evidence="3 4" key="1">
    <citation type="submission" date="2016-10" db="EMBL/GenBank/DDBJ databases">
        <authorList>
            <person name="de Groot N.N."/>
        </authorList>
    </citation>
    <scope>NUCLEOTIDE SEQUENCE [LARGE SCALE GENOMIC DNA]</scope>
    <source>
        <strain evidence="3 4">DSM 5885</strain>
    </source>
</reference>
<keyword evidence="2" id="KW-0472">Membrane</keyword>
<dbReference type="RefSeq" id="WP_091934781.1">
    <property type="nucleotide sequence ID" value="NZ_FNCY01000003.1"/>
</dbReference>
<keyword evidence="1" id="KW-0175">Coiled coil</keyword>
<keyword evidence="2" id="KW-0812">Transmembrane</keyword>
<feature type="coiled-coil region" evidence="1">
    <location>
        <begin position="183"/>
        <end position="210"/>
    </location>
</feature>
<evidence type="ECO:0008006" key="5">
    <source>
        <dbReference type="Google" id="ProtNLM"/>
    </source>
</evidence>
<dbReference type="Proteomes" id="UP000198607">
    <property type="component" value="Unassembled WGS sequence"/>
</dbReference>
<evidence type="ECO:0000256" key="1">
    <source>
        <dbReference type="SAM" id="Coils"/>
    </source>
</evidence>
<dbReference type="Pfam" id="PF14362">
    <property type="entry name" value="DUF4407"/>
    <property type="match status" value="1"/>
</dbReference>
<organism evidence="3 4">
    <name type="scientific">Propionivibrio dicarboxylicus</name>
    <dbReference type="NCBI Taxonomy" id="83767"/>
    <lineage>
        <taxon>Bacteria</taxon>
        <taxon>Pseudomonadati</taxon>
        <taxon>Pseudomonadota</taxon>
        <taxon>Betaproteobacteria</taxon>
        <taxon>Rhodocyclales</taxon>
        <taxon>Rhodocyclaceae</taxon>
        <taxon>Propionivibrio</taxon>
    </lineage>
</organism>
<evidence type="ECO:0000313" key="3">
    <source>
        <dbReference type="EMBL" id="SDH02332.1"/>
    </source>
</evidence>
<dbReference type="InterPro" id="IPR025519">
    <property type="entry name" value="DUF4407"/>
</dbReference>
<feature type="transmembrane region" description="Helical" evidence="2">
    <location>
        <begin position="111"/>
        <end position="134"/>
    </location>
</feature>
<dbReference type="AlphaFoldDB" id="A0A1G7Z0M9"/>
<dbReference type="STRING" id="83767.SAMN05660652_01040"/>
<protein>
    <recommendedName>
        <fullName evidence="5">DUF4407 domain-containing protein</fullName>
    </recommendedName>
</protein>
<dbReference type="EMBL" id="FNCY01000003">
    <property type="protein sequence ID" value="SDH02332.1"/>
    <property type="molecule type" value="Genomic_DNA"/>
</dbReference>
<name>A0A1G7Z0M9_9RHOO</name>